<protein>
    <submittedName>
        <fullName evidence="1">Uncharacterized protein</fullName>
    </submittedName>
</protein>
<reference evidence="1 2" key="1">
    <citation type="journal article" date="2021" name="Hortic Res">
        <title>High-quality reference genome and annotation aids understanding of berry development for evergreen blueberry (Vaccinium darrowii).</title>
        <authorList>
            <person name="Yu J."/>
            <person name="Hulse-Kemp A.M."/>
            <person name="Babiker E."/>
            <person name="Staton M."/>
        </authorList>
    </citation>
    <scope>NUCLEOTIDE SEQUENCE [LARGE SCALE GENOMIC DNA]</scope>
    <source>
        <strain evidence="2">cv. NJ 8807/NJ 8810</strain>
        <tissue evidence="1">Young leaf</tissue>
    </source>
</reference>
<evidence type="ECO:0000313" key="1">
    <source>
        <dbReference type="EMBL" id="KAH7857697.1"/>
    </source>
</evidence>
<name>A0ACB7YW30_9ERIC</name>
<comment type="caution">
    <text evidence="1">The sequence shown here is derived from an EMBL/GenBank/DDBJ whole genome shotgun (WGS) entry which is preliminary data.</text>
</comment>
<evidence type="ECO:0000313" key="2">
    <source>
        <dbReference type="Proteomes" id="UP000828048"/>
    </source>
</evidence>
<gene>
    <name evidence="1" type="ORF">Vadar_015505</name>
</gene>
<accession>A0ACB7YW30</accession>
<dbReference type="Proteomes" id="UP000828048">
    <property type="component" value="Chromosome 3"/>
</dbReference>
<dbReference type="EMBL" id="CM037153">
    <property type="protein sequence ID" value="KAH7857697.1"/>
    <property type="molecule type" value="Genomic_DNA"/>
</dbReference>
<organism evidence="1 2">
    <name type="scientific">Vaccinium darrowii</name>
    <dbReference type="NCBI Taxonomy" id="229202"/>
    <lineage>
        <taxon>Eukaryota</taxon>
        <taxon>Viridiplantae</taxon>
        <taxon>Streptophyta</taxon>
        <taxon>Embryophyta</taxon>
        <taxon>Tracheophyta</taxon>
        <taxon>Spermatophyta</taxon>
        <taxon>Magnoliopsida</taxon>
        <taxon>eudicotyledons</taxon>
        <taxon>Gunneridae</taxon>
        <taxon>Pentapetalae</taxon>
        <taxon>asterids</taxon>
        <taxon>Ericales</taxon>
        <taxon>Ericaceae</taxon>
        <taxon>Vaccinioideae</taxon>
        <taxon>Vaccinieae</taxon>
        <taxon>Vaccinium</taxon>
    </lineage>
</organism>
<proteinExistence type="predicted"/>
<sequence>MTKLFFEGDNILPDDVIQLEDLEASPAKLDDLKADVQDPLEEVNLGSEDHPKPIYVSQRLPEVVKNAYIDLLHECNSEEIAPYYMAARQLLDEFDDASLLHIPRRFNQEANELAQIATGIKIPQGWYRRTITIQKRSLPSFKRRSASMDIFTTDLRGEEEDWRTEIITFLKHPNLSSTKKIRERAVHYVLIGDELYKKSLEDDLLLKCVGPQESLKISICELGLVSLFLSSGRSRTIEENCYYGTCCSEVKLLWNIHTEVDNIKAELECIMSFLKDAESNPKLENERAKNWVKQVRALAFQIEDVMDEYVLHLAENQQRRGFVSFLRKLACSITKLKPKHDIASQIQDIKVSIREIKGRADRYGFNSLGHGSSGKIEEKINDDPRVASLFIEEDEVVGIESTREELIQRLIIEESNRTVTSLVGMGGCGKTTLAKTVFDDQNVFEHFDRQAWVSVSQSYNTEDIFRRMMKQLCETEKECAPEEIDTMDQNSLIRMLREYLVQKRYLIVFDDVWSTEFWRIIKISLPKNRKGSQIIVTTRSEDVASFCKESSLDHICKLEPLIEEEAWKLFCMKAFQWDFGGRCPPELEKVSRAIIKKCEGLPLAIVTIGALLSTKIHEIILTKSWELSFCQVLGEADRRWNDETRRWSLHMLNITNKDLDAIRNTKSRIRSFFLFSVGELQKNLLLSTLAMNFKLLKVLDLEDAPVDQIHQEVGNLLHLRYLSIKRTNVRIIPKFIGNLHNLQTLNLKYSLVDVLEIGILSRLHKLRHLITSARDCEKGFKIQGGIGHLEELQTLWHMAANDDEEGFSLITIKELENLRQLRKLGILNLKRENGKALSTAIEKMKHLQSLRACAINSDEILDLSSLSCPPESLQFLSLGGRLERFPNWISKLDNLVSLKLWWLRLTGTCAIKALQALPNLIRLNLYNGYDGEQLFFNAGGFQKLKSLHLFGTMRLNLVIIEEGSLPVLSLLWIGRSPQLKEVPSGICNLRELKYLCIQDMPTEFLDRMKPDKGQDYWIVEHIPSRIMELNNVLKIPATIKVKLYRSSTSFCEACSW</sequence>
<keyword evidence="2" id="KW-1185">Reference proteome</keyword>